<gene>
    <name evidence="2" type="ORF">GA0061103_6706</name>
</gene>
<dbReference type="PANTHER" id="PTHR37315">
    <property type="entry name" value="UPF0311 PROTEIN BLR7842"/>
    <property type="match status" value="1"/>
</dbReference>
<keyword evidence="3" id="KW-1185">Reference proteome</keyword>
<dbReference type="AlphaFoldDB" id="A0A1C3WZ54"/>
<evidence type="ECO:0000313" key="2">
    <source>
        <dbReference type="EMBL" id="SCB45273.1"/>
    </source>
</evidence>
<accession>A0A1C3WZ54</accession>
<reference evidence="3" key="1">
    <citation type="submission" date="2016-08" db="EMBL/GenBank/DDBJ databases">
        <authorList>
            <person name="Varghese N."/>
            <person name="Submissions Spin"/>
        </authorList>
    </citation>
    <scope>NUCLEOTIDE SEQUENCE [LARGE SCALE GENOMIC DNA]</scope>
    <source>
        <strain evidence="3">HAMBI 2975</strain>
    </source>
</reference>
<name>A0A1C3WZ54_9HYPH</name>
<dbReference type="HAMAP" id="MF_00775">
    <property type="entry name" value="UPF0311"/>
    <property type="match status" value="1"/>
</dbReference>
<dbReference type="Proteomes" id="UP000199101">
    <property type="component" value="Unassembled WGS sequence"/>
</dbReference>
<dbReference type="Pfam" id="PF11578">
    <property type="entry name" value="DUF3237"/>
    <property type="match status" value="1"/>
</dbReference>
<organism evidence="2 3">
    <name type="scientific">Rhizobium multihospitium</name>
    <dbReference type="NCBI Taxonomy" id="410764"/>
    <lineage>
        <taxon>Bacteria</taxon>
        <taxon>Pseudomonadati</taxon>
        <taxon>Pseudomonadota</taxon>
        <taxon>Alphaproteobacteria</taxon>
        <taxon>Hyphomicrobiales</taxon>
        <taxon>Rhizobiaceae</taxon>
        <taxon>Rhizobium/Agrobacterium group</taxon>
        <taxon>Rhizobium</taxon>
    </lineage>
</organism>
<dbReference type="OrthoDB" id="5294829at2"/>
<dbReference type="InterPro" id="IPR020915">
    <property type="entry name" value="UPF0311"/>
</dbReference>
<comment type="similarity">
    <text evidence="1">Belongs to the UPF0311 family.</text>
</comment>
<evidence type="ECO:0000256" key="1">
    <source>
        <dbReference type="HAMAP-Rule" id="MF_00775"/>
    </source>
</evidence>
<dbReference type="EMBL" id="FMAG01000008">
    <property type="protein sequence ID" value="SCB45273.1"/>
    <property type="molecule type" value="Genomic_DNA"/>
</dbReference>
<evidence type="ECO:0000313" key="3">
    <source>
        <dbReference type="Proteomes" id="UP000199101"/>
    </source>
</evidence>
<dbReference type="Gene3D" id="2.40.160.20">
    <property type="match status" value="1"/>
</dbReference>
<dbReference type="RefSeq" id="WP_092717085.1">
    <property type="nucleotide sequence ID" value="NZ_FMAG01000008.1"/>
</dbReference>
<sequence length="152" mass="16725">MELQSRPLFALYLELHPTIDIGPCPAGARRIFPVSGGHFEGARLKGKVSPLIGSDLLVTRQDGTFQQDVRVLLEADDGAHILMTYRGVRHASADVSERLGRGETVDPSEYYLRTTPYFETASPAYAWINAIVCVGKGGRFPGGVKYELFEIL</sequence>
<dbReference type="STRING" id="410764.GA0061103_6706"/>
<protein>
    <recommendedName>
        <fullName evidence="1">UPF0311 protein GA0061103_6706</fullName>
    </recommendedName>
</protein>
<dbReference type="PANTHER" id="PTHR37315:SF1">
    <property type="entry name" value="UPF0311 PROTEIN BLR7842"/>
    <property type="match status" value="1"/>
</dbReference>
<proteinExistence type="inferred from homology"/>